<feature type="compositionally biased region" description="Low complexity" evidence="1">
    <location>
        <begin position="1"/>
        <end position="32"/>
    </location>
</feature>
<dbReference type="InterPro" id="IPR037652">
    <property type="entry name" value="Mim2"/>
</dbReference>
<sequence length="106" mass="11902">MPIPFPSQSQTHSSPSPSPSTSSLHSYPSSIDTSDDSSSEGSDDTEAEMEAMIQEEWEESLRQMEVVVSIIIIPFFAKWYGRQLAYWGFARYQKIGSLSRPFFGLS</sequence>
<protein>
    <submittedName>
        <fullName evidence="2">Uncharacterized protein</fullName>
    </submittedName>
</protein>
<dbReference type="Pfam" id="PF19117">
    <property type="entry name" value="Mim2"/>
    <property type="match status" value="1"/>
</dbReference>
<gene>
    <name evidence="2" type="ORF">IAR55_005344</name>
</gene>
<dbReference type="GO" id="GO:0070096">
    <property type="term" value="P:mitochondrial outer membrane translocase complex assembly"/>
    <property type="evidence" value="ECO:0007669"/>
    <property type="project" value="InterPro"/>
</dbReference>
<proteinExistence type="predicted"/>
<evidence type="ECO:0000313" key="3">
    <source>
        <dbReference type="Proteomes" id="UP001388673"/>
    </source>
</evidence>
<feature type="compositionally biased region" description="Acidic residues" evidence="1">
    <location>
        <begin position="33"/>
        <end position="49"/>
    </location>
</feature>
<name>A0AAW0YVQ4_9TREE</name>
<comment type="caution">
    <text evidence="2">The sequence shown here is derived from an EMBL/GenBank/DDBJ whole genome shotgun (WGS) entry which is preliminary data.</text>
</comment>
<dbReference type="PANTHER" id="PTHR28230:SF1">
    <property type="entry name" value="MITOCHONDRIAL IMPORT PROTEIN 2"/>
    <property type="match status" value="1"/>
</dbReference>
<keyword evidence="3" id="KW-1185">Reference proteome</keyword>
<dbReference type="AlphaFoldDB" id="A0AAW0YVQ4"/>
<dbReference type="Proteomes" id="UP001388673">
    <property type="component" value="Unassembled WGS sequence"/>
</dbReference>
<feature type="region of interest" description="Disordered" evidence="1">
    <location>
        <begin position="1"/>
        <end position="49"/>
    </location>
</feature>
<dbReference type="GeneID" id="92182602"/>
<dbReference type="GO" id="GO:0005741">
    <property type="term" value="C:mitochondrial outer membrane"/>
    <property type="evidence" value="ECO:0007669"/>
    <property type="project" value="TreeGrafter"/>
</dbReference>
<evidence type="ECO:0000313" key="2">
    <source>
        <dbReference type="EMBL" id="KAK8847486.1"/>
    </source>
</evidence>
<dbReference type="EMBL" id="JBCAWK010000010">
    <property type="protein sequence ID" value="KAK8847486.1"/>
    <property type="molecule type" value="Genomic_DNA"/>
</dbReference>
<organism evidence="2 3">
    <name type="scientific">Kwoniella newhampshirensis</name>
    <dbReference type="NCBI Taxonomy" id="1651941"/>
    <lineage>
        <taxon>Eukaryota</taxon>
        <taxon>Fungi</taxon>
        <taxon>Dikarya</taxon>
        <taxon>Basidiomycota</taxon>
        <taxon>Agaricomycotina</taxon>
        <taxon>Tremellomycetes</taxon>
        <taxon>Tremellales</taxon>
        <taxon>Cryptococcaceae</taxon>
        <taxon>Kwoniella</taxon>
    </lineage>
</organism>
<evidence type="ECO:0000256" key="1">
    <source>
        <dbReference type="SAM" id="MobiDB-lite"/>
    </source>
</evidence>
<dbReference type="RefSeq" id="XP_066801004.1">
    <property type="nucleotide sequence ID" value="XM_066948436.1"/>
</dbReference>
<reference evidence="2 3" key="1">
    <citation type="journal article" date="2024" name="bioRxiv">
        <title>Comparative genomics of Cryptococcus and Kwoniella reveals pathogenesis evolution and contrasting karyotype dynamics via intercentromeric recombination or chromosome fusion.</title>
        <authorList>
            <person name="Coelho M.A."/>
            <person name="David-Palma M."/>
            <person name="Shea T."/>
            <person name="Bowers K."/>
            <person name="McGinley-Smith S."/>
            <person name="Mohammad A.W."/>
            <person name="Gnirke A."/>
            <person name="Yurkov A.M."/>
            <person name="Nowrousian M."/>
            <person name="Sun S."/>
            <person name="Cuomo C.A."/>
            <person name="Heitman J."/>
        </authorList>
    </citation>
    <scope>NUCLEOTIDE SEQUENCE [LARGE SCALE GENOMIC DNA]</scope>
    <source>
        <strain evidence="2 3">CBS 13917</strain>
    </source>
</reference>
<dbReference type="GO" id="GO:0045040">
    <property type="term" value="P:protein insertion into mitochondrial outer membrane"/>
    <property type="evidence" value="ECO:0007669"/>
    <property type="project" value="InterPro"/>
</dbReference>
<dbReference type="KEGG" id="kne:92182602"/>
<dbReference type="PANTHER" id="PTHR28230">
    <property type="entry name" value="CHROMOSOME 1, WHOLE GENOME SHOTGUN SEQUENCE"/>
    <property type="match status" value="1"/>
</dbReference>
<accession>A0AAW0YVQ4</accession>